<dbReference type="InterPro" id="IPR032675">
    <property type="entry name" value="LRR_dom_sf"/>
</dbReference>
<evidence type="ECO:0000259" key="2">
    <source>
        <dbReference type="PROSITE" id="PS50177"/>
    </source>
</evidence>
<keyword evidence="4" id="KW-1185">Reference proteome</keyword>
<evidence type="ECO:0000256" key="1">
    <source>
        <dbReference type="SAM" id="MobiDB-lite"/>
    </source>
</evidence>
<dbReference type="Proteomes" id="UP000837857">
    <property type="component" value="Chromosome 13"/>
</dbReference>
<gene>
    <name evidence="3" type="ORF">IPOD504_LOCUS2928</name>
</gene>
<feature type="region of interest" description="Disordered" evidence="1">
    <location>
        <begin position="169"/>
        <end position="190"/>
    </location>
</feature>
<dbReference type="InterPro" id="IPR030217">
    <property type="entry name" value="NXF_fam"/>
</dbReference>
<dbReference type="SUPFAM" id="SSF52058">
    <property type="entry name" value="L domain-like"/>
    <property type="match status" value="1"/>
</dbReference>
<feature type="compositionally biased region" description="Basic residues" evidence="1">
    <location>
        <begin position="173"/>
        <end position="182"/>
    </location>
</feature>
<name>A0ABN8HTK3_9NEOP</name>
<dbReference type="InterPro" id="IPR001611">
    <property type="entry name" value="Leu-rich_rpt"/>
</dbReference>
<dbReference type="Gene3D" id="3.10.450.50">
    <property type="match status" value="1"/>
</dbReference>
<dbReference type="PANTHER" id="PTHR10662">
    <property type="entry name" value="NUCLEAR RNA EXPORT FACTOR"/>
    <property type="match status" value="1"/>
</dbReference>
<feature type="non-terminal residue" evidence="3">
    <location>
        <position position="1"/>
    </location>
</feature>
<dbReference type="InterPro" id="IPR057125">
    <property type="entry name" value="NXF1/2/3/5-like_LRR"/>
</dbReference>
<evidence type="ECO:0000313" key="4">
    <source>
        <dbReference type="Proteomes" id="UP000837857"/>
    </source>
</evidence>
<dbReference type="PROSITE" id="PS51450">
    <property type="entry name" value="LRR"/>
    <property type="match status" value="1"/>
</dbReference>
<accession>A0ABN8HTK3</accession>
<dbReference type="InterPro" id="IPR032710">
    <property type="entry name" value="NTF2-like_dom_sf"/>
</dbReference>
<reference evidence="3" key="1">
    <citation type="submission" date="2022-03" db="EMBL/GenBank/DDBJ databases">
        <authorList>
            <person name="Martin H S."/>
        </authorList>
    </citation>
    <scope>NUCLEOTIDE SEQUENCE</scope>
</reference>
<organism evidence="3 4">
    <name type="scientific">Iphiclides podalirius</name>
    <name type="common">scarce swallowtail</name>
    <dbReference type="NCBI Taxonomy" id="110791"/>
    <lineage>
        <taxon>Eukaryota</taxon>
        <taxon>Metazoa</taxon>
        <taxon>Ecdysozoa</taxon>
        <taxon>Arthropoda</taxon>
        <taxon>Hexapoda</taxon>
        <taxon>Insecta</taxon>
        <taxon>Pterygota</taxon>
        <taxon>Neoptera</taxon>
        <taxon>Endopterygota</taxon>
        <taxon>Lepidoptera</taxon>
        <taxon>Glossata</taxon>
        <taxon>Ditrysia</taxon>
        <taxon>Papilionoidea</taxon>
        <taxon>Papilionidae</taxon>
        <taxon>Papilioninae</taxon>
        <taxon>Iphiclides</taxon>
    </lineage>
</organism>
<dbReference type="PANTHER" id="PTHR10662:SF22">
    <property type="entry name" value="NUCLEAR RNA EXPORT FACTOR 1"/>
    <property type="match status" value="1"/>
</dbReference>
<dbReference type="Gene3D" id="3.80.10.10">
    <property type="entry name" value="Ribonuclease Inhibitor"/>
    <property type="match status" value="1"/>
</dbReference>
<dbReference type="InterPro" id="IPR018222">
    <property type="entry name" value="Nuclear_transport_factor_2_euk"/>
</dbReference>
<dbReference type="SUPFAM" id="SSF54427">
    <property type="entry name" value="NTF2-like"/>
    <property type="match status" value="1"/>
</dbReference>
<protein>
    <recommendedName>
        <fullName evidence="2">NTF2 domain-containing protein</fullName>
    </recommendedName>
</protein>
<sequence length="320" mass="35323">MDIVELQSAVEWRFLTDLVLSNNRITTVEGFDLGRAAPRLRRLDLSRNRLESFGALLDCRPLPLAALKLEGNPLCTDFTDPQRYLRAIRMLFPLIKEVDGVVLPMPGELPPIRGSYCPSGAELLVERFLEMFFPMLDRPPSERAALANLYAEDVDFSVTCREQPGAAAVRRAGGGRRGRRGRGGGAGGAGAWRAAGREPLLALLASWPALLHDRGLLTADVLHHSESSTVVRIGGVAKITSQKLAVDEPTLAFGRTVLLRSDGLEYRVRHELLCWDEPSEQFARRAFSATEVSRSVPRVSDLSPKLFFKAVPEKSPRNND</sequence>
<dbReference type="PROSITE" id="PS50177">
    <property type="entry name" value="NTF2_DOMAIN"/>
    <property type="match status" value="1"/>
</dbReference>
<dbReference type="Pfam" id="PF24048">
    <property type="entry name" value="LRR_NXF1-5"/>
    <property type="match status" value="1"/>
</dbReference>
<proteinExistence type="predicted"/>
<dbReference type="EMBL" id="OW152825">
    <property type="protein sequence ID" value="CAH2041132.1"/>
    <property type="molecule type" value="Genomic_DNA"/>
</dbReference>
<feature type="domain" description="NTF2" evidence="2">
    <location>
        <begin position="124"/>
        <end position="275"/>
    </location>
</feature>
<evidence type="ECO:0000313" key="3">
    <source>
        <dbReference type="EMBL" id="CAH2041132.1"/>
    </source>
</evidence>